<feature type="region of interest" description="Disordered" evidence="1">
    <location>
        <begin position="1"/>
        <end position="282"/>
    </location>
</feature>
<dbReference type="GO" id="GO:0005634">
    <property type="term" value="C:nucleus"/>
    <property type="evidence" value="ECO:0007669"/>
    <property type="project" value="InterPro"/>
</dbReference>
<dbReference type="GO" id="GO:0000724">
    <property type="term" value="P:double-strand break repair via homologous recombination"/>
    <property type="evidence" value="ECO:0007669"/>
    <property type="project" value="TreeGrafter"/>
</dbReference>
<feature type="compositionally biased region" description="Polar residues" evidence="1">
    <location>
        <begin position="637"/>
        <end position="648"/>
    </location>
</feature>
<dbReference type="OMA" id="DNRIDYM"/>
<dbReference type="InterPro" id="IPR005197">
    <property type="entry name" value="Glyco_hydro_71"/>
</dbReference>
<dbReference type="Pfam" id="PF03659">
    <property type="entry name" value="Glyco_hydro_71"/>
    <property type="match status" value="2"/>
</dbReference>
<feature type="compositionally biased region" description="Basic and acidic residues" evidence="1">
    <location>
        <begin position="256"/>
        <end position="282"/>
    </location>
</feature>
<dbReference type="InterPro" id="IPR019021">
    <property type="entry name" value="Mms22"/>
</dbReference>
<accession>A0A1V6YLV4</accession>
<sequence length="2703" mass="301435">MQMESWRQRGYVPDSDEEDGFDSLDAKKDNAENSPAAENLEYIDNPSSSPKEGTRSVTKEEHEHFRAENGSITLSDTEEVMVGDTNRARTPLTNAAHDETTPKQRRVRKTYGLRSSATKSTNRRSSELRNTNASTKNTASIYDFPASSQEHVRPQSKPSSRESTPKPLKTARPSKSQVVTEPEPQTPKDNTWDETSSTRSSSPDELVLIPQPTRKKKPVVNHVQPIEAPPLSPPPQEASEDVSPLSSVPSSFGSPLDKDSTEIHADDVIETEPERPADGEADLRKAVLIELDANRDDVSPQLDIPEEVLRELPHAAQRTFRKRNAIQMHPYHLEQLKFAQQLQARGVKPFGRPAQQRQQATDESQEQDSYDPAAPPSSPPLEEYLPPVRHERYRGPQSAAQGRELNDPEHPRPSQAHLAKRQKTSHSGTPKDRRNLHKPSKPRGIRDNNTAAGDQSGISIYDLSSSPPHAGRLSSTSRTPRTSEGGFRFPRGWSPPGEGGKSGAQETEEADQAQSPGAGTDDDEEVQSISSNSQSDQEKAKSDVEEREIRRFQRMIRGALPASHARLDLKKKTDKERALQLDRHTSSQRPDGKGVARKLIRKGDRTRQPAAQQSRGLFDLGDSDSDDEDNHNDATRNDSIANDSSQRLTGPVGLEDPFALEGGEISEDNRIDYMFAPVPRHSTGPRHKTNSLKRPKSKQSLLNGERQPKRPRQTRMTDASYGARRTKKPSAVQLPRIGILDAPDVATKPHKEQSRLLRVATRRPRSRKDGGRQSPTQKFVKLASREDTVDANESLRDWKRGAIRQAKISPPRPKAHQHRHWTTNLSILSARAKSNNTDGRIPNRFLGAEADTDVSKTNTVESEETQAPPESSAGSVPPDQPPAAVSSSRRKPEQHGHTWVIPRNVAITSLKRNTIRPAATSLAGPGRSQKVVPAMFNQSLSILNRHYKNQRTSQPYKPSLTLDRYVSDSGSLSTGGNSSPMNASVAAAVGASAEVRTQTPTPKALVSRRRLKKNPPTRVNLDADEFRQNPDPATIVSDDFETPTITDVGHAHPSSFSVGGLFNWQRFYPVDFGVPPLRDNTFFHESTFIGSGEFSRSLRITERDFDGDAASFSIELRDETFKWSRWNDTVSSEMGQVFDVIIDNVERSAVTSPETGITAALGVASRLYRLLIKYITGNLVFIDPVDRTGFVTRAMGLVSQVRDPLAAFLTSDEYNKNGLVKIACFNMVFSNQIYHVASHRLVSPALATEALDLVKISAKDVAGLITSKVGSSEFKTLFKENNEPERRDSGIRDEYPSVEAYVVTKHLLRSSDNYKGCFEDIQLETFNNGLIRNERDVGSLEAGWRGIFTVLPLNEIDLLGIARPGYQLTAINDNWKLAKRLLGPALDHFESNSKAQPISYNSYCRTLFLRCHRLINSWGWRECKSILDTLFDFFAKNTLHNLRLEEARGSPSFLDELDSNPSLDARVGEPCFHTFLKIVASGLRFLAKRYDKKKIRNFAWRLLPNHGRVYPKEQPLQHEDLDALRNHHDLLSTLYWAVPDGCRPRLETIRNLVHPATSHREACSINLRSWSRLVRFKLSTDEEVSGLDPFGDWYGYFVTELQQQHSYARKEIEAQNTGDNRVSQQLVERTISQNQRQIETLLSNALSGLRIAVQLAPKLEHAHRLILRTPFESILTLFNPKLPRVNVVVSEALQVLVAYTQKDLSATPTSDAPAAVNTDEDSQEFGDWDAIQAVWDQQSIPSESIEHVEKAFHPIVSRLVSNCFGEDHCPEDAILLNVVECWTSIAQVLVRHGLRNWDNYLSEFGDDSWTRLRQTVQTRKFAPLFLAECIEKDAQIVSECRIQVMSMWMTSLVERSSMLKFQHRLTGALLNGSPTDPLLANLPFSKDRKIGRYTITLEEVESRRLSLLSSLSSNMRGQLQDMELSGNRNFSVKKQEYSEVLQRVMMSMKDNYQELGNGTVQAAQGEYVEFVQRVISFLQQHTSDIKPIDPFFTDPASFPLPSTDPRYIVAKLKRYESKLSSSKEIQTLTGFVQSISERAAIDSQQSYLVEQLHTSMKSTYEAGDNDKPTLRAVLLQCVFPAYLEATLPNRAAWILSRPIIQTITLEFKNLLCNMDTLDTACVSSIIDMIDVVCRASCQALGVVAFRRHRLQSAPTLLMLAAFLDMVSSVLPVVDYIDRATGAGEGIFTHIEWIRDFVKSVGRCLESTGPGADSPSCNAHIIFPAMPPSSNSRKTELFATAHNLASTDLQLYLRKWSYHQDKHYFTRPGHESQEVTIEPEIAALVASQSEARRVFEDAARGFLDRANAVAILAYVLPALAAPTLDSELSSQSEDKYVFAHFMVGIIKDYQLEDWKEDMTIAQSIGIDAFALNCASIDSYTPTQLALAYEAAEQVNFKVFISFDFAYWTNGDTEKITEYTRQYAGHPAQMQYKGAAVVSTFVGDSFNWDAVKQNTPHPIFAVPNLQDPAEATTGPAKSADAVSPWFSTHFNTKNWVFICENLPTLRWEQMLSLQPDLIEIITWNDYGESHYIGPYSAHHSDDGSSQWAADMPHDGWRNLFKPYIAAYKSGAKAPTVEADEVVYWYRPTPKGVVCTGDTLSAPMGADMLSDSIFVATMLTSPATLTVQSGNNDPVDIEVPAGIVTSNVTMGVGAQSFKVAQDGQMIMSGQGGLDIKDSCVHYNFNVYVGSISRGGDGNSTGARGSM</sequence>
<dbReference type="CDD" id="cd11577">
    <property type="entry name" value="GH71"/>
    <property type="match status" value="1"/>
</dbReference>
<reference evidence="3" key="1">
    <citation type="journal article" date="2017" name="Nat. Microbiol.">
        <title>Global analysis of biosynthetic gene clusters reveals vast potential of secondary metabolite production in Penicillium species.</title>
        <authorList>
            <person name="Nielsen J.C."/>
            <person name="Grijseels S."/>
            <person name="Prigent S."/>
            <person name="Ji B."/>
            <person name="Dainat J."/>
            <person name="Nielsen K.F."/>
            <person name="Frisvad J.C."/>
            <person name="Workman M."/>
            <person name="Nielsen J."/>
        </authorList>
    </citation>
    <scope>NUCLEOTIDE SEQUENCE [LARGE SCALE GENOMIC DNA]</scope>
    <source>
        <strain evidence="3">IBT 13039</strain>
    </source>
</reference>
<keyword evidence="3" id="KW-1185">Reference proteome</keyword>
<feature type="compositionally biased region" description="Polar residues" evidence="1">
    <location>
        <begin position="128"/>
        <end position="140"/>
    </location>
</feature>
<protein>
    <submittedName>
        <fullName evidence="2">Uncharacterized protein</fullName>
    </submittedName>
</protein>
<feature type="compositionally biased region" description="Basic residues" evidence="1">
    <location>
        <begin position="434"/>
        <end position="443"/>
    </location>
</feature>
<feature type="compositionally biased region" description="Basic residues" evidence="1">
    <location>
        <begin position="683"/>
        <end position="697"/>
    </location>
</feature>
<feature type="region of interest" description="Disordered" evidence="1">
    <location>
        <begin position="748"/>
        <end position="778"/>
    </location>
</feature>
<feature type="region of interest" description="Disordered" evidence="1">
    <location>
        <begin position="833"/>
        <end position="900"/>
    </location>
</feature>
<gene>
    <name evidence="2" type="ORF">PENNAL_c0017G11102</name>
</gene>
<feature type="compositionally biased region" description="Basic and acidic residues" evidence="1">
    <location>
        <begin position="536"/>
        <end position="551"/>
    </location>
</feature>
<dbReference type="Pfam" id="PF09462">
    <property type="entry name" value="Mus7"/>
    <property type="match status" value="1"/>
</dbReference>
<dbReference type="PANTHER" id="PTHR28122">
    <property type="entry name" value="E3 UBIQUITIN-PROTEIN LIGASE SUBSTRATE RECEPTOR MMS22"/>
    <property type="match status" value="1"/>
</dbReference>
<dbReference type="EMBL" id="MOOB01000017">
    <property type="protein sequence ID" value="OQE88307.1"/>
    <property type="molecule type" value="Genomic_DNA"/>
</dbReference>
<feature type="compositionally biased region" description="Low complexity" evidence="1">
    <location>
        <begin position="472"/>
        <end position="483"/>
    </location>
</feature>
<proteinExistence type="predicted"/>
<comment type="caution">
    <text evidence="2">The sequence shown here is derived from an EMBL/GenBank/DDBJ whole genome shotgun (WGS) entry which is preliminary data.</text>
</comment>
<feature type="compositionally biased region" description="Basic and acidic residues" evidence="1">
    <location>
        <begin position="52"/>
        <end position="67"/>
    </location>
</feature>
<feature type="compositionally biased region" description="Low complexity" evidence="1">
    <location>
        <begin position="241"/>
        <end position="255"/>
    </location>
</feature>
<evidence type="ECO:0000256" key="1">
    <source>
        <dbReference type="SAM" id="MobiDB-lite"/>
    </source>
</evidence>
<dbReference type="Proteomes" id="UP000191691">
    <property type="component" value="Unassembled WGS sequence"/>
</dbReference>
<dbReference type="PANTHER" id="PTHR28122:SF1">
    <property type="entry name" value="E3 UBIQUITIN-PROTEIN LIGASE SUBSTRATE RECEPTOR MMS22"/>
    <property type="match status" value="1"/>
</dbReference>
<dbReference type="Gene3D" id="3.20.20.80">
    <property type="entry name" value="Glycosidases"/>
    <property type="match status" value="2"/>
</dbReference>
<dbReference type="GO" id="GO:0051118">
    <property type="term" value="F:glucan endo-1,3-alpha-glucosidase activity"/>
    <property type="evidence" value="ECO:0007669"/>
    <property type="project" value="InterPro"/>
</dbReference>
<dbReference type="GO" id="GO:0031297">
    <property type="term" value="P:replication fork processing"/>
    <property type="evidence" value="ECO:0007669"/>
    <property type="project" value="InterPro"/>
</dbReference>
<dbReference type="GO" id="GO:0035361">
    <property type="term" value="C:Cul8-RING ubiquitin ligase complex"/>
    <property type="evidence" value="ECO:0007669"/>
    <property type="project" value="TreeGrafter"/>
</dbReference>
<evidence type="ECO:0000313" key="3">
    <source>
        <dbReference type="Proteomes" id="UP000191691"/>
    </source>
</evidence>
<feature type="compositionally biased region" description="Acidic residues" evidence="1">
    <location>
        <begin position="621"/>
        <end position="630"/>
    </location>
</feature>
<feature type="region of interest" description="Disordered" evidence="1">
    <location>
        <begin position="349"/>
        <end position="735"/>
    </location>
</feature>
<evidence type="ECO:0000313" key="2">
    <source>
        <dbReference type="EMBL" id="OQE88307.1"/>
    </source>
</evidence>
<feature type="compositionally biased region" description="Basic and acidic residues" evidence="1">
    <location>
        <begin position="565"/>
        <end position="594"/>
    </location>
</feature>
<organism evidence="2 3">
    <name type="scientific">Penicillium nalgiovense</name>
    <dbReference type="NCBI Taxonomy" id="60175"/>
    <lineage>
        <taxon>Eukaryota</taxon>
        <taxon>Fungi</taxon>
        <taxon>Dikarya</taxon>
        <taxon>Ascomycota</taxon>
        <taxon>Pezizomycotina</taxon>
        <taxon>Eurotiomycetes</taxon>
        <taxon>Eurotiomycetidae</taxon>
        <taxon>Eurotiales</taxon>
        <taxon>Aspergillaceae</taxon>
        <taxon>Penicillium</taxon>
    </lineage>
</organism>
<feature type="compositionally biased region" description="Polar residues" evidence="1">
    <location>
        <begin position="187"/>
        <end position="203"/>
    </location>
</feature>
<name>A0A1V6YLV4_PENNA</name>
<dbReference type="STRING" id="60175.A0A1V6YLV4"/>
<feature type="compositionally biased region" description="Polar residues" evidence="1">
    <location>
        <begin position="447"/>
        <end position="467"/>
    </location>
</feature>
<feature type="compositionally biased region" description="Pro residues" evidence="1">
    <location>
        <begin position="227"/>
        <end position="236"/>
    </location>
</feature>